<dbReference type="InterPro" id="IPR032710">
    <property type="entry name" value="NTF2-like_dom_sf"/>
</dbReference>
<name>A0ABW5AUE2_9FLAO</name>
<dbReference type="Pfam" id="PF12680">
    <property type="entry name" value="SnoaL_2"/>
    <property type="match status" value="1"/>
</dbReference>
<sequence>MNEEHPNIAVLKRFNPTNIAVAAEVLAEDAVWHYFNPKLPDVHGDYKGLEGFKTFFEKMARRTKGTFKVNPISATAIGDELVVVQTKNTLNLEDQQLEVDVVVVWRIVDGRIKEVWDIPAVYVAK</sequence>
<evidence type="ECO:0000259" key="1">
    <source>
        <dbReference type="Pfam" id="PF12680"/>
    </source>
</evidence>
<dbReference type="InterPro" id="IPR037401">
    <property type="entry name" value="SnoaL-like"/>
</dbReference>
<protein>
    <submittedName>
        <fullName evidence="2">Nuclear transport factor 2 family protein</fullName>
    </submittedName>
</protein>
<evidence type="ECO:0000313" key="3">
    <source>
        <dbReference type="Proteomes" id="UP001597344"/>
    </source>
</evidence>
<gene>
    <name evidence="2" type="ORF">ACFSJT_03310</name>
</gene>
<organism evidence="2 3">
    <name type="scientific">Aquimarina celericrescens</name>
    <dbReference type="NCBI Taxonomy" id="1964542"/>
    <lineage>
        <taxon>Bacteria</taxon>
        <taxon>Pseudomonadati</taxon>
        <taxon>Bacteroidota</taxon>
        <taxon>Flavobacteriia</taxon>
        <taxon>Flavobacteriales</taxon>
        <taxon>Flavobacteriaceae</taxon>
        <taxon>Aquimarina</taxon>
    </lineage>
</organism>
<proteinExistence type="predicted"/>
<accession>A0ABW5AUE2</accession>
<dbReference type="EMBL" id="JBHUHY010000002">
    <property type="protein sequence ID" value="MFD2185805.1"/>
    <property type="molecule type" value="Genomic_DNA"/>
</dbReference>
<evidence type="ECO:0000313" key="2">
    <source>
        <dbReference type="EMBL" id="MFD2185805.1"/>
    </source>
</evidence>
<dbReference type="Gene3D" id="3.10.450.50">
    <property type="match status" value="1"/>
</dbReference>
<dbReference type="RefSeq" id="WP_378318774.1">
    <property type="nucleotide sequence ID" value="NZ_JBHUHY010000002.1"/>
</dbReference>
<dbReference type="Proteomes" id="UP001597344">
    <property type="component" value="Unassembled WGS sequence"/>
</dbReference>
<feature type="domain" description="SnoaL-like" evidence="1">
    <location>
        <begin position="11"/>
        <end position="115"/>
    </location>
</feature>
<dbReference type="SUPFAM" id="SSF54427">
    <property type="entry name" value="NTF2-like"/>
    <property type="match status" value="1"/>
</dbReference>
<reference evidence="3" key="1">
    <citation type="journal article" date="2019" name="Int. J. Syst. Evol. Microbiol.">
        <title>The Global Catalogue of Microorganisms (GCM) 10K type strain sequencing project: providing services to taxonomists for standard genome sequencing and annotation.</title>
        <authorList>
            <consortium name="The Broad Institute Genomics Platform"/>
            <consortium name="The Broad Institute Genome Sequencing Center for Infectious Disease"/>
            <person name="Wu L."/>
            <person name="Ma J."/>
        </authorList>
    </citation>
    <scope>NUCLEOTIDE SEQUENCE [LARGE SCALE GENOMIC DNA]</scope>
    <source>
        <strain evidence="3">DT92</strain>
    </source>
</reference>
<keyword evidence="3" id="KW-1185">Reference proteome</keyword>
<comment type="caution">
    <text evidence="2">The sequence shown here is derived from an EMBL/GenBank/DDBJ whole genome shotgun (WGS) entry which is preliminary data.</text>
</comment>